<accession>A0A9P0BH44</accession>
<keyword evidence="3" id="KW-1185">Reference proteome</keyword>
<dbReference type="OrthoDB" id="6424205at2759"/>
<dbReference type="EMBL" id="OV121139">
    <property type="protein sequence ID" value="CAH0561957.1"/>
    <property type="molecule type" value="Genomic_DNA"/>
</dbReference>
<dbReference type="AlphaFoldDB" id="A0A9P0BH44"/>
<sequence>MNATSKVNCAILLALIVLLEVVFSAPHYEEKTVDGEKKMRPLWFGPRLGRRKRNPGEDAYREQDQKNQVENLLETLQDTPWAIVAINDGKRHVSSFTPRLGRDNYEDFPYENYPGIEIFERSPWTPRLGRSPALFGPRLGRLTEKM</sequence>
<evidence type="ECO:0000313" key="3">
    <source>
        <dbReference type="Proteomes" id="UP001154078"/>
    </source>
</evidence>
<evidence type="ECO:0000256" key="1">
    <source>
        <dbReference type="SAM" id="SignalP"/>
    </source>
</evidence>
<organism evidence="2 3">
    <name type="scientific">Brassicogethes aeneus</name>
    <name type="common">Rape pollen beetle</name>
    <name type="synonym">Meligethes aeneus</name>
    <dbReference type="NCBI Taxonomy" id="1431903"/>
    <lineage>
        <taxon>Eukaryota</taxon>
        <taxon>Metazoa</taxon>
        <taxon>Ecdysozoa</taxon>
        <taxon>Arthropoda</taxon>
        <taxon>Hexapoda</taxon>
        <taxon>Insecta</taxon>
        <taxon>Pterygota</taxon>
        <taxon>Neoptera</taxon>
        <taxon>Endopterygota</taxon>
        <taxon>Coleoptera</taxon>
        <taxon>Polyphaga</taxon>
        <taxon>Cucujiformia</taxon>
        <taxon>Nitidulidae</taxon>
        <taxon>Meligethinae</taxon>
        <taxon>Brassicogethes</taxon>
    </lineage>
</organism>
<reference evidence="2" key="1">
    <citation type="submission" date="2021-12" db="EMBL/GenBank/DDBJ databases">
        <authorList>
            <person name="King R."/>
        </authorList>
    </citation>
    <scope>NUCLEOTIDE SEQUENCE</scope>
</reference>
<dbReference type="Proteomes" id="UP001154078">
    <property type="component" value="Chromosome 8"/>
</dbReference>
<feature type="chain" id="PRO_5040247674" evidence="1">
    <location>
        <begin position="25"/>
        <end position="146"/>
    </location>
</feature>
<proteinExistence type="predicted"/>
<gene>
    <name evidence="2" type="ORF">MELIAE_LOCUS11231</name>
</gene>
<evidence type="ECO:0000313" key="2">
    <source>
        <dbReference type="EMBL" id="CAH0561957.1"/>
    </source>
</evidence>
<protein>
    <submittedName>
        <fullName evidence="2">Uncharacterized protein</fullName>
    </submittedName>
</protein>
<feature type="signal peptide" evidence="1">
    <location>
        <begin position="1"/>
        <end position="24"/>
    </location>
</feature>
<name>A0A9P0BH44_BRAAE</name>
<keyword evidence="1" id="KW-0732">Signal</keyword>